<proteinExistence type="predicted"/>
<organism evidence="5 6">
    <name type="scientific">Candidatus Flavonifractor intestinigallinarum</name>
    <dbReference type="NCBI Taxonomy" id="2838586"/>
    <lineage>
        <taxon>Bacteria</taxon>
        <taxon>Bacillati</taxon>
        <taxon>Bacillota</taxon>
        <taxon>Clostridia</taxon>
        <taxon>Eubacteriales</taxon>
        <taxon>Oscillospiraceae</taxon>
        <taxon>Flavonifractor</taxon>
    </lineage>
</organism>
<feature type="domain" description="Alanine racemase C-terminal" evidence="4">
    <location>
        <begin position="236"/>
        <end position="355"/>
    </location>
</feature>
<dbReference type="Gene3D" id="3.20.20.10">
    <property type="entry name" value="Alanine racemase"/>
    <property type="match status" value="1"/>
</dbReference>
<sequence length="355" mass="37943">MKTLVIERDALKNNISVVKERAGGAVIYGVVTGDGQGAGLVELAKTLRAEGIGRFAVSEVAEAAALRKAGFVEEEILMLRCTTDREELEQLLDLNVICTVGSHDSGMALNGVAEARSTIAEAHIQIDTGMGFGGFLSSEPEKILSTFRDLSSIAVSGVCTQLYTKSRKGKALAAQVEEFTKTVEAIHAAGFETGTVHAAGSYVLMHHPAARLGGVRAGTVLMGRCRRARGDGLRRVGYGEVKVEETRWVPKGHIVGGNTPAPLKKNTRVAVLPVGYQNGFGMGRPWAGGLLDAIRRWLTQRQITVRVNGQKARVIGGIGAIETIVDVTDLKCTAGDKAVFDIDPIFAKGFVREYR</sequence>
<dbReference type="GO" id="GO:0005829">
    <property type="term" value="C:cytosol"/>
    <property type="evidence" value="ECO:0007669"/>
    <property type="project" value="TreeGrafter"/>
</dbReference>
<dbReference type="PANTHER" id="PTHR30511">
    <property type="entry name" value="ALANINE RACEMASE"/>
    <property type="match status" value="1"/>
</dbReference>
<name>A0A9D2MKV0_9FIRM</name>
<reference evidence="5" key="2">
    <citation type="submission" date="2021-04" db="EMBL/GenBank/DDBJ databases">
        <authorList>
            <person name="Gilroy R."/>
        </authorList>
    </citation>
    <scope>NUCLEOTIDE SEQUENCE</scope>
    <source>
        <strain evidence="5">CHK192-8294</strain>
    </source>
</reference>
<dbReference type="InterPro" id="IPR009006">
    <property type="entry name" value="Ala_racemase/Decarboxylase_C"/>
</dbReference>
<dbReference type="Gene3D" id="2.40.37.10">
    <property type="entry name" value="Lyase, Ornithine Decarboxylase, Chain A, domain 1"/>
    <property type="match status" value="1"/>
</dbReference>
<evidence type="ECO:0000313" key="5">
    <source>
        <dbReference type="EMBL" id="HJB80280.1"/>
    </source>
</evidence>
<dbReference type="GO" id="GO:0006522">
    <property type="term" value="P:alanine metabolic process"/>
    <property type="evidence" value="ECO:0007669"/>
    <property type="project" value="InterPro"/>
</dbReference>
<dbReference type="PANTHER" id="PTHR30511:SF0">
    <property type="entry name" value="ALANINE RACEMASE, CATABOLIC-RELATED"/>
    <property type="match status" value="1"/>
</dbReference>
<dbReference type="EC" id="5.1.1.1" evidence="5"/>
<dbReference type="GO" id="GO:0008784">
    <property type="term" value="F:alanine racemase activity"/>
    <property type="evidence" value="ECO:0007669"/>
    <property type="project" value="UniProtKB-EC"/>
</dbReference>
<evidence type="ECO:0000259" key="4">
    <source>
        <dbReference type="SMART" id="SM01005"/>
    </source>
</evidence>
<dbReference type="Pfam" id="PF00842">
    <property type="entry name" value="Ala_racemase_C"/>
    <property type="match status" value="1"/>
</dbReference>
<evidence type="ECO:0000256" key="1">
    <source>
        <dbReference type="ARBA" id="ARBA00001933"/>
    </source>
</evidence>
<dbReference type="AlphaFoldDB" id="A0A9D2MKV0"/>
<comment type="cofactor">
    <cofactor evidence="1">
        <name>pyridoxal 5'-phosphate</name>
        <dbReference type="ChEBI" id="CHEBI:597326"/>
    </cofactor>
</comment>
<reference evidence="5" key="1">
    <citation type="journal article" date="2021" name="PeerJ">
        <title>Extensive microbial diversity within the chicken gut microbiome revealed by metagenomics and culture.</title>
        <authorList>
            <person name="Gilroy R."/>
            <person name="Ravi A."/>
            <person name="Getino M."/>
            <person name="Pursley I."/>
            <person name="Horton D.L."/>
            <person name="Alikhan N.F."/>
            <person name="Baker D."/>
            <person name="Gharbi K."/>
            <person name="Hall N."/>
            <person name="Watson M."/>
            <person name="Adriaenssens E.M."/>
            <person name="Foster-Nyarko E."/>
            <person name="Jarju S."/>
            <person name="Secka A."/>
            <person name="Antonio M."/>
            <person name="Oren A."/>
            <person name="Chaudhuri R.R."/>
            <person name="La Ragione R."/>
            <person name="Hildebrand F."/>
            <person name="Pallen M.J."/>
        </authorList>
    </citation>
    <scope>NUCLEOTIDE SEQUENCE</scope>
    <source>
        <strain evidence="5">CHK192-8294</strain>
    </source>
</reference>
<dbReference type="GO" id="GO:0030170">
    <property type="term" value="F:pyridoxal phosphate binding"/>
    <property type="evidence" value="ECO:0007669"/>
    <property type="project" value="TreeGrafter"/>
</dbReference>
<evidence type="ECO:0000256" key="3">
    <source>
        <dbReference type="ARBA" id="ARBA00023235"/>
    </source>
</evidence>
<keyword evidence="3 5" id="KW-0413">Isomerase</keyword>
<accession>A0A9D2MKV0</accession>
<dbReference type="Proteomes" id="UP000823921">
    <property type="component" value="Unassembled WGS sequence"/>
</dbReference>
<dbReference type="SMART" id="SM01005">
    <property type="entry name" value="Ala_racemase_C"/>
    <property type="match status" value="1"/>
</dbReference>
<protein>
    <submittedName>
        <fullName evidence="5">Alanine racemase</fullName>
        <ecNumber evidence="5">5.1.1.1</ecNumber>
    </submittedName>
</protein>
<dbReference type="PRINTS" id="PR00992">
    <property type="entry name" value="ALARACEMASE"/>
</dbReference>
<dbReference type="InterPro" id="IPR001608">
    <property type="entry name" value="Ala_racemase_N"/>
</dbReference>
<gene>
    <name evidence="5" type="ORF">H9712_04795</name>
</gene>
<dbReference type="InterPro" id="IPR029066">
    <property type="entry name" value="PLP-binding_barrel"/>
</dbReference>
<dbReference type="Pfam" id="PF01168">
    <property type="entry name" value="Ala_racemase_N"/>
    <property type="match status" value="1"/>
</dbReference>
<keyword evidence="2" id="KW-0663">Pyridoxal phosphate</keyword>
<dbReference type="SUPFAM" id="SSF51419">
    <property type="entry name" value="PLP-binding barrel"/>
    <property type="match status" value="1"/>
</dbReference>
<dbReference type="EMBL" id="DWXO01000047">
    <property type="protein sequence ID" value="HJB80280.1"/>
    <property type="molecule type" value="Genomic_DNA"/>
</dbReference>
<dbReference type="SUPFAM" id="SSF50621">
    <property type="entry name" value="Alanine racemase C-terminal domain-like"/>
    <property type="match status" value="1"/>
</dbReference>
<comment type="caution">
    <text evidence="5">The sequence shown here is derived from an EMBL/GenBank/DDBJ whole genome shotgun (WGS) entry which is preliminary data.</text>
</comment>
<evidence type="ECO:0000256" key="2">
    <source>
        <dbReference type="ARBA" id="ARBA00022898"/>
    </source>
</evidence>
<dbReference type="InterPro" id="IPR000821">
    <property type="entry name" value="Ala_racemase"/>
</dbReference>
<evidence type="ECO:0000313" key="6">
    <source>
        <dbReference type="Proteomes" id="UP000823921"/>
    </source>
</evidence>
<dbReference type="InterPro" id="IPR011079">
    <property type="entry name" value="Ala_racemase_C"/>
</dbReference>